<proteinExistence type="inferred from homology"/>
<dbReference type="InterPro" id="IPR058625">
    <property type="entry name" value="MdtA-like_BSH"/>
</dbReference>
<dbReference type="AlphaFoldDB" id="A0A366F9Y9"/>
<organism evidence="6 7">
    <name type="scientific">Roseiarcus fermentans</name>
    <dbReference type="NCBI Taxonomy" id="1473586"/>
    <lineage>
        <taxon>Bacteria</taxon>
        <taxon>Pseudomonadati</taxon>
        <taxon>Pseudomonadota</taxon>
        <taxon>Alphaproteobacteria</taxon>
        <taxon>Hyphomicrobiales</taxon>
        <taxon>Roseiarcaceae</taxon>
        <taxon>Roseiarcus</taxon>
    </lineage>
</organism>
<dbReference type="EMBL" id="QNRK01000018">
    <property type="protein sequence ID" value="RBP10579.1"/>
    <property type="molecule type" value="Genomic_DNA"/>
</dbReference>
<name>A0A366F9Y9_9HYPH</name>
<accession>A0A366F9Y9</accession>
<evidence type="ECO:0000256" key="2">
    <source>
        <dbReference type="SAM" id="Coils"/>
    </source>
</evidence>
<dbReference type="Gene3D" id="2.40.30.170">
    <property type="match status" value="1"/>
</dbReference>
<dbReference type="InterPro" id="IPR006143">
    <property type="entry name" value="RND_pump_MFP"/>
</dbReference>
<dbReference type="SUPFAM" id="SSF111369">
    <property type="entry name" value="HlyD-like secretion proteins"/>
    <property type="match status" value="1"/>
</dbReference>
<feature type="coiled-coil region" evidence="2">
    <location>
        <begin position="130"/>
        <end position="161"/>
    </location>
</feature>
<dbReference type="OrthoDB" id="7422354at2"/>
<dbReference type="Pfam" id="PF25917">
    <property type="entry name" value="BSH_RND"/>
    <property type="match status" value="1"/>
</dbReference>
<dbReference type="Gene3D" id="2.40.420.20">
    <property type="match status" value="1"/>
</dbReference>
<dbReference type="Pfam" id="PF25989">
    <property type="entry name" value="YknX_C"/>
    <property type="match status" value="1"/>
</dbReference>
<gene>
    <name evidence="6" type="ORF">DFR50_11865</name>
</gene>
<keyword evidence="2" id="KW-0175">Coiled coil</keyword>
<dbReference type="PANTHER" id="PTHR30469:SF15">
    <property type="entry name" value="HLYD FAMILY OF SECRETION PROTEINS"/>
    <property type="match status" value="1"/>
</dbReference>
<comment type="similarity">
    <text evidence="1">Belongs to the membrane fusion protein (MFP) (TC 8.A.1) family.</text>
</comment>
<evidence type="ECO:0000313" key="6">
    <source>
        <dbReference type="EMBL" id="RBP10579.1"/>
    </source>
</evidence>
<dbReference type="GO" id="GO:1990281">
    <property type="term" value="C:efflux pump complex"/>
    <property type="evidence" value="ECO:0007669"/>
    <property type="project" value="TreeGrafter"/>
</dbReference>
<keyword evidence="7" id="KW-1185">Reference proteome</keyword>
<dbReference type="Gene3D" id="2.40.50.100">
    <property type="match status" value="1"/>
</dbReference>
<evidence type="ECO:0000259" key="5">
    <source>
        <dbReference type="Pfam" id="PF25989"/>
    </source>
</evidence>
<dbReference type="InterPro" id="IPR058792">
    <property type="entry name" value="Beta-barrel_RND_2"/>
</dbReference>
<dbReference type="InterPro" id="IPR058637">
    <property type="entry name" value="YknX-like_C"/>
</dbReference>
<dbReference type="PANTHER" id="PTHR30469">
    <property type="entry name" value="MULTIDRUG RESISTANCE PROTEIN MDTA"/>
    <property type="match status" value="1"/>
</dbReference>
<dbReference type="NCBIfam" id="TIGR01730">
    <property type="entry name" value="RND_mfp"/>
    <property type="match status" value="1"/>
</dbReference>
<evidence type="ECO:0000313" key="7">
    <source>
        <dbReference type="Proteomes" id="UP000253529"/>
    </source>
</evidence>
<dbReference type="Proteomes" id="UP000253529">
    <property type="component" value="Unassembled WGS sequence"/>
</dbReference>
<feature type="domain" description="YknX-like C-terminal permuted SH3-like" evidence="5">
    <location>
        <begin position="349"/>
        <end position="412"/>
    </location>
</feature>
<feature type="domain" description="Multidrug resistance protein MdtA-like barrel-sandwich hybrid" evidence="3">
    <location>
        <begin position="93"/>
        <end position="253"/>
    </location>
</feature>
<evidence type="ECO:0000259" key="4">
    <source>
        <dbReference type="Pfam" id="PF25954"/>
    </source>
</evidence>
<protein>
    <submittedName>
        <fullName evidence="6">RND family efflux transporter MFP subunit</fullName>
    </submittedName>
</protein>
<sequence>MTRRFGPLLVFVALAAGAWGFVTLQPCAVPTQRVRALGLPVGAASCPAPIAAAAAAEAPPAPPPPPAVTVVPAVRREFVDRLFVSGTLMAREEAMVAARIDGLTITEVDAEDGDWVRAGQVLARLDRTQLDALLAQNDAAIRRADAAIEQAKSAIDQARAQVTWTGDDFARAQKLAGGVMSVSTIEQRETALKTAQAQFASAGNALGVAEADRKARDAERQELQVRIGRTDVTAPVAGLVSRRSARVGATASGAGEPLFRIIDDGAIDLEADAPEQSLTRFAGGMPATLRLPGVKDPVRGRVRLVSQEVDRASRTGKVRIALSDVSHAHIGAFASAEVELARRDGVGAPAAALSRDGDVARLYVVRDGRVEERTVTPGIVEGDEVEIKDGLAEGETVVARAAAFLRPGDRVRPTPVVATAAGE</sequence>
<evidence type="ECO:0000259" key="3">
    <source>
        <dbReference type="Pfam" id="PF25917"/>
    </source>
</evidence>
<dbReference type="RefSeq" id="WP_113890405.1">
    <property type="nucleotide sequence ID" value="NZ_QNRK01000018.1"/>
</dbReference>
<dbReference type="GO" id="GO:0015562">
    <property type="term" value="F:efflux transmembrane transporter activity"/>
    <property type="evidence" value="ECO:0007669"/>
    <property type="project" value="TreeGrafter"/>
</dbReference>
<evidence type="ECO:0000256" key="1">
    <source>
        <dbReference type="ARBA" id="ARBA00009477"/>
    </source>
</evidence>
<dbReference type="Pfam" id="PF25954">
    <property type="entry name" value="Beta-barrel_RND_2"/>
    <property type="match status" value="1"/>
</dbReference>
<dbReference type="Gene3D" id="1.10.287.470">
    <property type="entry name" value="Helix hairpin bin"/>
    <property type="match status" value="1"/>
</dbReference>
<comment type="caution">
    <text evidence="6">The sequence shown here is derived from an EMBL/GenBank/DDBJ whole genome shotgun (WGS) entry which is preliminary data.</text>
</comment>
<feature type="domain" description="CusB-like beta-barrel" evidence="4">
    <location>
        <begin position="269"/>
        <end position="325"/>
    </location>
</feature>
<reference evidence="6 7" key="1">
    <citation type="submission" date="2018-06" db="EMBL/GenBank/DDBJ databases">
        <title>Genomic Encyclopedia of Type Strains, Phase IV (KMG-IV): sequencing the most valuable type-strain genomes for metagenomic binning, comparative biology and taxonomic classification.</title>
        <authorList>
            <person name="Goeker M."/>
        </authorList>
    </citation>
    <scope>NUCLEOTIDE SEQUENCE [LARGE SCALE GENOMIC DNA]</scope>
    <source>
        <strain evidence="6 7">DSM 24875</strain>
    </source>
</reference>